<organism evidence="1 2">
    <name type="scientific">Sphingomonas plantiphila</name>
    <dbReference type="NCBI Taxonomy" id="3163295"/>
    <lineage>
        <taxon>Bacteria</taxon>
        <taxon>Pseudomonadati</taxon>
        <taxon>Pseudomonadota</taxon>
        <taxon>Alphaproteobacteria</taxon>
        <taxon>Sphingomonadales</taxon>
        <taxon>Sphingomonadaceae</taxon>
        <taxon>Sphingomonas</taxon>
    </lineage>
</organism>
<reference evidence="1 2" key="1">
    <citation type="submission" date="2024-06" db="EMBL/GenBank/DDBJ databases">
        <authorList>
            <person name="Kaempfer P."/>
            <person name="Viver T."/>
        </authorList>
    </citation>
    <scope>NUCLEOTIDE SEQUENCE [LARGE SCALE GENOMIC DNA]</scope>
    <source>
        <strain evidence="1 2">ST-64</strain>
    </source>
</reference>
<comment type="caution">
    <text evidence="1">The sequence shown here is derived from an EMBL/GenBank/DDBJ whole genome shotgun (WGS) entry which is preliminary data.</text>
</comment>
<name>A0ABW8YRG2_9SPHN</name>
<dbReference type="EMBL" id="JBELQC010000002">
    <property type="protein sequence ID" value="MFL9841835.1"/>
    <property type="molecule type" value="Genomic_DNA"/>
</dbReference>
<evidence type="ECO:0000313" key="1">
    <source>
        <dbReference type="EMBL" id="MFL9841835.1"/>
    </source>
</evidence>
<dbReference type="PROSITE" id="PS51257">
    <property type="entry name" value="PROKAR_LIPOPROTEIN"/>
    <property type="match status" value="1"/>
</dbReference>
<dbReference type="RefSeq" id="WP_408078915.1">
    <property type="nucleotide sequence ID" value="NZ_JBELQC010000002.1"/>
</dbReference>
<keyword evidence="2" id="KW-1185">Reference proteome</keyword>
<evidence type="ECO:0008006" key="3">
    <source>
        <dbReference type="Google" id="ProtNLM"/>
    </source>
</evidence>
<accession>A0ABW8YRG2</accession>
<sequence>MRIAVLVSAAVLISGCGSDDGAEGSQAAYEAEQGPRIIAAADLPADLRSAAGKPGNLPCRLPRIPGEFQSHKVDRYSHAFLSPRPYGEVAGFYRLAAELAGHDATVETMPGVINVAIRVDSGTTCVLTASDGGTHRNPEGEATPVTSAVVAEKHD</sequence>
<dbReference type="Proteomes" id="UP001629244">
    <property type="component" value="Unassembled WGS sequence"/>
</dbReference>
<protein>
    <recommendedName>
        <fullName evidence="3">Lipoprotein</fullName>
    </recommendedName>
</protein>
<evidence type="ECO:0000313" key="2">
    <source>
        <dbReference type="Proteomes" id="UP001629244"/>
    </source>
</evidence>
<proteinExistence type="predicted"/>
<gene>
    <name evidence="1" type="ORF">ABS767_12745</name>
</gene>